<sequence length="100" mass="10263">MNKRYALAALATAAVALPLVGVGIATADEDDAPEYTNTQNPGQLGTSVVAILEELTFQGTDALNGDNRPDGANGVENEFPPADPRQVEGPVGGLLNGPFD</sequence>
<feature type="compositionally biased region" description="Gly residues" evidence="1">
    <location>
        <begin position="90"/>
        <end position="100"/>
    </location>
</feature>
<evidence type="ECO:0000313" key="3">
    <source>
        <dbReference type="EMBL" id="GEC22947.1"/>
    </source>
</evidence>
<feature type="chain" id="PRO_5021291056" description="Secreted protein" evidence="2">
    <location>
        <begin position="28"/>
        <end position="100"/>
    </location>
</feature>
<comment type="caution">
    <text evidence="3">The sequence shown here is derived from an EMBL/GenBank/DDBJ whole genome shotgun (WGS) entry which is preliminary data.</text>
</comment>
<dbReference type="EMBL" id="BJNG01000073">
    <property type="protein sequence ID" value="GEC22947.1"/>
    <property type="molecule type" value="Genomic_DNA"/>
</dbReference>
<organism evidence="3 4">
    <name type="scientific">Pseudonocardia hydrocarbonoxydans</name>
    <dbReference type="NCBI Taxonomy" id="76726"/>
    <lineage>
        <taxon>Bacteria</taxon>
        <taxon>Bacillati</taxon>
        <taxon>Actinomycetota</taxon>
        <taxon>Actinomycetes</taxon>
        <taxon>Pseudonocardiales</taxon>
        <taxon>Pseudonocardiaceae</taxon>
        <taxon>Pseudonocardia</taxon>
    </lineage>
</organism>
<dbReference type="Proteomes" id="UP000320338">
    <property type="component" value="Unassembled WGS sequence"/>
</dbReference>
<gene>
    <name evidence="3" type="ORF">PHY01_52300</name>
</gene>
<dbReference type="AlphaFoldDB" id="A0A4Y3WVP1"/>
<evidence type="ECO:0000256" key="2">
    <source>
        <dbReference type="SAM" id="SignalP"/>
    </source>
</evidence>
<name>A0A4Y3WVP1_9PSEU</name>
<reference evidence="3 4" key="1">
    <citation type="submission" date="2019-06" db="EMBL/GenBank/DDBJ databases">
        <title>Whole genome shotgun sequence of Pseudonocardia hydrocarbonoxydans NBRC 14498.</title>
        <authorList>
            <person name="Hosoyama A."/>
            <person name="Uohara A."/>
            <person name="Ohji S."/>
            <person name="Ichikawa N."/>
        </authorList>
    </citation>
    <scope>NUCLEOTIDE SEQUENCE [LARGE SCALE GENOMIC DNA]</scope>
    <source>
        <strain evidence="3 4">NBRC 14498</strain>
    </source>
</reference>
<feature type="region of interest" description="Disordered" evidence="1">
    <location>
        <begin position="61"/>
        <end position="100"/>
    </location>
</feature>
<proteinExistence type="predicted"/>
<evidence type="ECO:0000313" key="4">
    <source>
        <dbReference type="Proteomes" id="UP000320338"/>
    </source>
</evidence>
<protein>
    <recommendedName>
        <fullName evidence="5">Secreted protein</fullName>
    </recommendedName>
</protein>
<accession>A0A4Y3WVP1</accession>
<dbReference type="OrthoDB" id="3576891at2"/>
<feature type="signal peptide" evidence="2">
    <location>
        <begin position="1"/>
        <end position="27"/>
    </location>
</feature>
<evidence type="ECO:0008006" key="5">
    <source>
        <dbReference type="Google" id="ProtNLM"/>
    </source>
</evidence>
<dbReference type="RefSeq" id="WP_141282889.1">
    <property type="nucleotide sequence ID" value="NZ_BAAARZ010000114.1"/>
</dbReference>
<keyword evidence="2" id="KW-0732">Signal</keyword>
<keyword evidence="4" id="KW-1185">Reference proteome</keyword>
<evidence type="ECO:0000256" key="1">
    <source>
        <dbReference type="SAM" id="MobiDB-lite"/>
    </source>
</evidence>